<gene>
    <name evidence="3" type="ORF">UFOPK2754_00984</name>
    <name evidence="4" type="ORF">UFOPK3139_01800</name>
    <name evidence="5" type="ORF">UFOPK3543_02359</name>
</gene>
<reference evidence="4" key="1">
    <citation type="submission" date="2020-05" db="EMBL/GenBank/DDBJ databases">
        <authorList>
            <person name="Chiriac C."/>
            <person name="Salcher M."/>
            <person name="Ghai R."/>
            <person name="Kavagutti S V."/>
        </authorList>
    </citation>
    <scope>NUCLEOTIDE SEQUENCE</scope>
</reference>
<dbReference type="InterPro" id="IPR011335">
    <property type="entry name" value="Restrct_endonuc-II-like"/>
</dbReference>
<organism evidence="4">
    <name type="scientific">freshwater metagenome</name>
    <dbReference type="NCBI Taxonomy" id="449393"/>
    <lineage>
        <taxon>unclassified sequences</taxon>
        <taxon>metagenomes</taxon>
        <taxon>ecological metagenomes</taxon>
    </lineage>
</organism>
<keyword evidence="1" id="KW-0175">Coiled coil</keyword>
<evidence type="ECO:0000313" key="5">
    <source>
        <dbReference type="EMBL" id="CAB4925885.1"/>
    </source>
</evidence>
<evidence type="ECO:0000313" key="4">
    <source>
        <dbReference type="EMBL" id="CAB4833380.1"/>
    </source>
</evidence>
<dbReference type="SUPFAM" id="SSF52980">
    <property type="entry name" value="Restriction endonuclease-like"/>
    <property type="match status" value="1"/>
</dbReference>
<protein>
    <submittedName>
        <fullName evidence="4">Unannotated protein</fullName>
    </submittedName>
</protein>
<dbReference type="InterPro" id="IPR007569">
    <property type="entry name" value="DUF559"/>
</dbReference>
<feature type="coiled-coil region" evidence="1">
    <location>
        <begin position="188"/>
        <end position="215"/>
    </location>
</feature>
<dbReference type="EMBL" id="CAEZYR010000027">
    <property type="protein sequence ID" value="CAB4738331.1"/>
    <property type="molecule type" value="Genomic_DNA"/>
</dbReference>
<name>A0A6J7ALK2_9ZZZZ</name>
<dbReference type="Gene3D" id="3.40.960.10">
    <property type="entry name" value="VSR Endonuclease"/>
    <property type="match status" value="1"/>
</dbReference>
<evidence type="ECO:0000256" key="1">
    <source>
        <dbReference type="SAM" id="Coils"/>
    </source>
</evidence>
<sequence>MASEQELQRLAARQHGLATRSQLTKLGFSRHQIEARVMSHRWRRAAPSVYDVAPGSIDERRTLHAAVLSSGGLSSHRSAAALHELIDRPPLKPELVVAGATFPRTLDASVHRSRTIGPKDRTRIDGIDTTSVLRTLLDLGTVVDQMTLSLAVNRAIVTRKTTVLRLLAVVDVGPRMGQRGIGPLRGVLDHFRIDREACESKLESLLDEAVAAQRLPTHRQHRASVAGRRYRMDFAWPDHMVFVEVDGLAEHTERRAFDRDRRRQNDLVAAGWLPLRYTWTDLTQRPDEVVAEIVAVLTTRAR</sequence>
<dbReference type="AlphaFoldDB" id="A0A6J7ALK2"/>
<feature type="domain" description="DUF559" evidence="2">
    <location>
        <begin position="200"/>
        <end position="297"/>
    </location>
</feature>
<proteinExistence type="predicted"/>
<evidence type="ECO:0000313" key="3">
    <source>
        <dbReference type="EMBL" id="CAB4738331.1"/>
    </source>
</evidence>
<evidence type="ECO:0000259" key="2">
    <source>
        <dbReference type="Pfam" id="PF04480"/>
    </source>
</evidence>
<dbReference type="EMBL" id="CAFABA010000075">
    <property type="protein sequence ID" value="CAB4833380.1"/>
    <property type="molecule type" value="Genomic_DNA"/>
</dbReference>
<accession>A0A6J7ALK2</accession>
<dbReference type="Pfam" id="PF04480">
    <property type="entry name" value="DUF559"/>
    <property type="match status" value="1"/>
</dbReference>
<dbReference type="EMBL" id="CAFBMH010000113">
    <property type="protein sequence ID" value="CAB4925885.1"/>
    <property type="molecule type" value="Genomic_DNA"/>
</dbReference>